<dbReference type="InterPro" id="IPR034732">
    <property type="entry name" value="EPHD"/>
</dbReference>
<keyword evidence="11" id="KW-1185">Reference proteome</keyword>
<accession>A0A445FD67</accession>
<reference evidence="10 11" key="1">
    <citation type="submission" date="2018-09" db="EMBL/GenBank/DDBJ databases">
        <title>A high-quality reference genome of wild soybean provides a powerful tool to mine soybean genomes.</title>
        <authorList>
            <person name="Xie M."/>
            <person name="Chung C.Y.L."/>
            <person name="Li M.-W."/>
            <person name="Wong F.-L."/>
            <person name="Chan T.-F."/>
            <person name="Lam H.-M."/>
        </authorList>
    </citation>
    <scope>NUCLEOTIDE SEQUENCE [LARGE SCALE GENOMIC DNA]</scope>
    <source>
        <strain evidence="11">cv. W05</strain>
        <tissue evidence="10">Hypocotyl of etiolated seedlings</tissue>
    </source>
</reference>
<keyword evidence="6" id="KW-0862">Zinc</keyword>
<keyword evidence="5" id="KW-0863">Zinc-finger</keyword>
<evidence type="ECO:0000256" key="2">
    <source>
        <dbReference type="ARBA" id="ARBA00022679"/>
    </source>
</evidence>
<dbReference type="SMART" id="SM00317">
    <property type="entry name" value="SET"/>
    <property type="match status" value="1"/>
</dbReference>
<dbReference type="InterPro" id="IPR001214">
    <property type="entry name" value="SET_dom"/>
</dbReference>
<dbReference type="Gramene" id="XM_028360645.1">
    <property type="protein sequence ID" value="XP_028216446.1"/>
    <property type="gene ID" value="LOC114398447"/>
</dbReference>
<keyword evidence="1 10" id="KW-0489">Methyltransferase</keyword>
<feature type="domain" description="SET" evidence="7">
    <location>
        <begin position="157"/>
        <end position="245"/>
    </location>
</feature>
<sequence length="270" mass="30784">MCASRAGYRMELHCMEKNGKQTTRMVSYCAYHRAPNPDTVLIMQTPLGVISTKSLLQTKRKAGSRLISSKRIKVEDTSPAENTRHEPFSAARCRIYRRTNHTKKRAAGEAIAHHVRGHYHHPLDAIQSLNADRMVDKPPAFSSFRERLHHLQRTENERVFFGRSGIHGWGLFARQNIQEGEMLFKISEEVVVDATDKGNIARLINHSCMPNCYARIMSVGDDESRIVLIAKTDVSTGDELTYDYLFDPDEPDEFKVPCLCKASNCRKFMN</sequence>
<protein>
    <submittedName>
        <fullName evidence="10">Histone-lysine N-methyltransferase ATX5 isoform B</fullName>
        <ecNumber evidence="10">2.1.1.43</ecNumber>
    </submittedName>
</protein>
<dbReference type="GO" id="GO:0005634">
    <property type="term" value="C:nucleus"/>
    <property type="evidence" value="ECO:0007669"/>
    <property type="project" value="UniProtKB-ARBA"/>
</dbReference>
<evidence type="ECO:0000313" key="10">
    <source>
        <dbReference type="EMBL" id="RZB46788.1"/>
    </source>
</evidence>
<evidence type="ECO:0000256" key="5">
    <source>
        <dbReference type="ARBA" id="ARBA00022771"/>
    </source>
</evidence>
<dbReference type="PANTHER" id="PTHR13793:SF132">
    <property type="entry name" value="HISTONE-LYSINE N-METHYLTRANSFERASE ATX5"/>
    <property type="match status" value="1"/>
</dbReference>
<feature type="domain" description="PHD-type" evidence="9">
    <location>
        <begin position="1"/>
        <end position="33"/>
    </location>
</feature>
<dbReference type="PROSITE" id="PS50280">
    <property type="entry name" value="SET"/>
    <property type="match status" value="1"/>
</dbReference>
<evidence type="ECO:0000256" key="4">
    <source>
        <dbReference type="ARBA" id="ARBA00022723"/>
    </source>
</evidence>
<evidence type="ECO:0000256" key="1">
    <source>
        <dbReference type="ARBA" id="ARBA00022603"/>
    </source>
</evidence>
<dbReference type="PANTHER" id="PTHR13793">
    <property type="entry name" value="PHD FINGER PROTEINS"/>
    <property type="match status" value="1"/>
</dbReference>
<dbReference type="GO" id="GO:0006357">
    <property type="term" value="P:regulation of transcription by RNA polymerase II"/>
    <property type="evidence" value="ECO:0007669"/>
    <property type="project" value="TreeGrafter"/>
</dbReference>
<dbReference type="EC" id="2.1.1.43" evidence="10"/>
<organism evidence="10 11">
    <name type="scientific">Glycine soja</name>
    <name type="common">Wild soybean</name>
    <dbReference type="NCBI Taxonomy" id="3848"/>
    <lineage>
        <taxon>Eukaryota</taxon>
        <taxon>Viridiplantae</taxon>
        <taxon>Streptophyta</taxon>
        <taxon>Embryophyta</taxon>
        <taxon>Tracheophyta</taxon>
        <taxon>Spermatophyta</taxon>
        <taxon>Magnoliopsida</taxon>
        <taxon>eudicotyledons</taxon>
        <taxon>Gunneridae</taxon>
        <taxon>Pentapetalae</taxon>
        <taxon>rosids</taxon>
        <taxon>fabids</taxon>
        <taxon>Fabales</taxon>
        <taxon>Fabaceae</taxon>
        <taxon>Papilionoideae</taxon>
        <taxon>50 kb inversion clade</taxon>
        <taxon>NPAAA clade</taxon>
        <taxon>indigoferoid/millettioid clade</taxon>
        <taxon>Phaseoleae</taxon>
        <taxon>Glycine</taxon>
        <taxon>Glycine subgen. Soja</taxon>
    </lineage>
</organism>
<dbReference type="GO" id="GO:0032259">
    <property type="term" value="P:methylation"/>
    <property type="evidence" value="ECO:0007669"/>
    <property type="project" value="UniProtKB-KW"/>
</dbReference>
<evidence type="ECO:0000259" key="8">
    <source>
        <dbReference type="PROSITE" id="PS50868"/>
    </source>
</evidence>
<dbReference type="InterPro" id="IPR050701">
    <property type="entry name" value="Histone_Mod_Regulator"/>
</dbReference>
<dbReference type="EMBL" id="QZWG01000019">
    <property type="protein sequence ID" value="RZB46788.1"/>
    <property type="molecule type" value="Genomic_DNA"/>
</dbReference>
<dbReference type="InterPro" id="IPR003616">
    <property type="entry name" value="Post-SET_dom"/>
</dbReference>
<name>A0A445FD67_GLYSO</name>
<gene>
    <name evidence="10" type="ORF">D0Y65_050718</name>
</gene>
<keyword evidence="4" id="KW-0479">Metal-binding</keyword>
<evidence type="ECO:0000259" key="9">
    <source>
        <dbReference type="PROSITE" id="PS51805"/>
    </source>
</evidence>
<keyword evidence="3" id="KW-0949">S-adenosyl-L-methionine</keyword>
<keyword evidence="2 10" id="KW-0808">Transferase</keyword>
<dbReference type="SMART" id="SM00508">
    <property type="entry name" value="PostSET"/>
    <property type="match status" value="1"/>
</dbReference>
<evidence type="ECO:0000313" key="11">
    <source>
        <dbReference type="Proteomes" id="UP000289340"/>
    </source>
</evidence>
<evidence type="ECO:0000256" key="6">
    <source>
        <dbReference type="ARBA" id="ARBA00022833"/>
    </source>
</evidence>
<proteinExistence type="predicted"/>
<comment type="caution">
    <text evidence="10">The sequence shown here is derived from an EMBL/GenBank/DDBJ whole genome shotgun (WGS) entry which is preliminary data.</text>
</comment>
<feature type="domain" description="Post-SET" evidence="8">
    <location>
        <begin position="254"/>
        <end position="270"/>
    </location>
</feature>
<dbReference type="Pfam" id="PF00856">
    <property type="entry name" value="SET"/>
    <property type="match status" value="1"/>
</dbReference>
<evidence type="ECO:0000256" key="3">
    <source>
        <dbReference type="ARBA" id="ARBA00022691"/>
    </source>
</evidence>
<evidence type="ECO:0000259" key="7">
    <source>
        <dbReference type="PROSITE" id="PS50280"/>
    </source>
</evidence>
<dbReference type="SUPFAM" id="SSF82199">
    <property type="entry name" value="SET domain"/>
    <property type="match status" value="1"/>
</dbReference>
<dbReference type="GO" id="GO:0008168">
    <property type="term" value="F:methyltransferase activity"/>
    <property type="evidence" value="ECO:0007669"/>
    <property type="project" value="UniProtKB-KW"/>
</dbReference>
<dbReference type="AlphaFoldDB" id="A0A445FD67"/>
<dbReference type="PROSITE" id="PS50868">
    <property type="entry name" value="POST_SET"/>
    <property type="match status" value="1"/>
</dbReference>
<dbReference type="PROSITE" id="PS51805">
    <property type="entry name" value="EPHD"/>
    <property type="match status" value="1"/>
</dbReference>
<dbReference type="GO" id="GO:0008270">
    <property type="term" value="F:zinc ion binding"/>
    <property type="evidence" value="ECO:0007669"/>
    <property type="project" value="UniProtKB-KW"/>
</dbReference>
<dbReference type="Gene3D" id="2.170.270.10">
    <property type="entry name" value="SET domain"/>
    <property type="match status" value="2"/>
</dbReference>
<dbReference type="Proteomes" id="UP000289340">
    <property type="component" value="Chromosome 19"/>
</dbReference>
<dbReference type="InterPro" id="IPR046341">
    <property type="entry name" value="SET_dom_sf"/>
</dbReference>